<dbReference type="SUPFAM" id="SSF48452">
    <property type="entry name" value="TPR-like"/>
    <property type="match status" value="1"/>
</dbReference>
<reference evidence="3 4" key="1">
    <citation type="submission" date="2024-09" db="EMBL/GenBank/DDBJ databases">
        <authorList>
            <person name="Sun Q."/>
            <person name="Mori K."/>
        </authorList>
    </citation>
    <scope>NUCLEOTIDE SEQUENCE [LARGE SCALE GENOMIC DNA]</scope>
    <source>
        <strain evidence="3 4">TBRC 0563</strain>
    </source>
</reference>
<dbReference type="Gene3D" id="1.25.40.10">
    <property type="entry name" value="Tetratricopeptide repeat domain"/>
    <property type="match status" value="1"/>
</dbReference>
<dbReference type="InterPro" id="IPR027417">
    <property type="entry name" value="P-loop_NTPase"/>
</dbReference>
<feature type="non-terminal residue" evidence="3">
    <location>
        <position position="1"/>
    </location>
</feature>
<sequence>AAVAFAEAAIAAGRPGSAVARVVALADEHPLDEELQASLIELLSIAGRPADALRRYQRVRERIIDEMGVEPGARVQRAYLTVLARDRDHGPEPLVEAALPPPAQLPPAIADFIGREAHVLLLVRAIRQAATPVVISGMGGVGKTALAVHVGHREAARFPDGQLYADLGAELAEPVSPARVLGGFLTALGIAGHAVPESLEERSALFRSLLAGRRILVVLDNAADERQVRPLLPGSPGSAAIVTSRARLTGLESARRVELEVFGPREATALLARIAGQDRVEACRGLAL</sequence>
<evidence type="ECO:0000313" key="3">
    <source>
        <dbReference type="EMBL" id="MFB9840592.1"/>
    </source>
</evidence>
<dbReference type="PANTHER" id="PTHR47691">
    <property type="entry name" value="REGULATOR-RELATED"/>
    <property type="match status" value="1"/>
</dbReference>
<evidence type="ECO:0000259" key="2">
    <source>
        <dbReference type="Pfam" id="PF03704"/>
    </source>
</evidence>
<dbReference type="RefSeq" id="WP_378213827.1">
    <property type="nucleotide sequence ID" value="NZ_JBHLZP010001183.1"/>
</dbReference>
<dbReference type="InterPro" id="IPR002182">
    <property type="entry name" value="NB-ARC"/>
</dbReference>
<feature type="non-terminal residue" evidence="3">
    <location>
        <position position="288"/>
    </location>
</feature>
<dbReference type="PANTHER" id="PTHR47691:SF3">
    <property type="entry name" value="HTH-TYPE TRANSCRIPTIONAL REGULATOR RV0890C-RELATED"/>
    <property type="match status" value="1"/>
</dbReference>
<keyword evidence="4" id="KW-1185">Reference proteome</keyword>
<dbReference type="Proteomes" id="UP001589627">
    <property type="component" value="Unassembled WGS sequence"/>
</dbReference>
<dbReference type="SUPFAM" id="SSF52540">
    <property type="entry name" value="P-loop containing nucleoside triphosphate hydrolases"/>
    <property type="match status" value="1"/>
</dbReference>
<evidence type="ECO:0000313" key="4">
    <source>
        <dbReference type="Proteomes" id="UP001589627"/>
    </source>
</evidence>
<dbReference type="InterPro" id="IPR011990">
    <property type="entry name" value="TPR-like_helical_dom_sf"/>
</dbReference>
<dbReference type="PRINTS" id="PR00364">
    <property type="entry name" value="DISEASERSIST"/>
</dbReference>
<comment type="caution">
    <text evidence="3">The sequence shown here is derived from an EMBL/GenBank/DDBJ whole genome shotgun (WGS) entry which is preliminary data.</text>
</comment>
<accession>A0ABV5Z1U6</accession>
<gene>
    <name evidence="3" type="ORF">ACFFNX_51470</name>
</gene>
<feature type="domain" description="Bacterial transcriptional activator" evidence="2">
    <location>
        <begin position="3"/>
        <end position="83"/>
    </location>
</feature>
<evidence type="ECO:0000259" key="1">
    <source>
        <dbReference type="Pfam" id="PF00931"/>
    </source>
</evidence>
<feature type="domain" description="NB-ARC" evidence="1">
    <location>
        <begin position="133"/>
        <end position="279"/>
    </location>
</feature>
<dbReference type="InterPro" id="IPR005158">
    <property type="entry name" value="BTAD"/>
</dbReference>
<dbReference type="EMBL" id="JBHLZP010001183">
    <property type="protein sequence ID" value="MFB9840592.1"/>
    <property type="molecule type" value="Genomic_DNA"/>
</dbReference>
<organism evidence="3 4">
    <name type="scientific">Actinoallomurus acaciae</name>
    <dbReference type="NCBI Taxonomy" id="502577"/>
    <lineage>
        <taxon>Bacteria</taxon>
        <taxon>Bacillati</taxon>
        <taxon>Actinomycetota</taxon>
        <taxon>Actinomycetes</taxon>
        <taxon>Streptosporangiales</taxon>
        <taxon>Thermomonosporaceae</taxon>
        <taxon>Actinoallomurus</taxon>
    </lineage>
</organism>
<dbReference type="Pfam" id="PF00931">
    <property type="entry name" value="NB-ARC"/>
    <property type="match status" value="1"/>
</dbReference>
<protein>
    <submittedName>
        <fullName evidence="3">BTAD domain-containing putative transcriptional regulator</fullName>
    </submittedName>
</protein>
<dbReference type="Pfam" id="PF03704">
    <property type="entry name" value="BTAD"/>
    <property type="match status" value="1"/>
</dbReference>
<dbReference type="Gene3D" id="3.40.50.300">
    <property type="entry name" value="P-loop containing nucleotide triphosphate hydrolases"/>
    <property type="match status" value="1"/>
</dbReference>
<proteinExistence type="predicted"/>
<name>A0ABV5Z1U6_9ACTN</name>